<sequence length="341" mass="39005">MDATTKKSILIVGGIIIFLIIYYQYNRCECEKRISYSNVNLNDGIDKGTLYKKVDSRLLNNIKQEWKLAGNQIDSFVIETQFNYITNRPINIINQYSNGQKHYGAVVYPKNYDTHKKYPLILWAEGLNQVKPSVNIYNSTVNKIISQSEDYFILIPSFRGQALITNNRRFCSDGFFGDAFDGATDDALNFLNLTKNNIDNIDENRICIVGISRGGTVALLMGSRDSTISSVVSISGPTNFYSEKAFNRYGKQYKYQFLSRSKSIDNIRKKMIKSSPIFFIKDYPNSILLIHGKNDSVVNISHAKAIIDKLSGKDNFEFVLNENGHNFYDWDMVVNWIKNNT</sequence>
<keyword evidence="3" id="KW-0031">Aminopeptidase</keyword>
<dbReference type="RefSeq" id="WP_167964604.1">
    <property type="nucleotide sequence ID" value="NZ_JAATJJ010000002.1"/>
</dbReference>
<dbReference type="GO" id="GO:0006508">
    <property type="term" value="P:proteolysis"/>
    <property type="evidence" value="ECO:0007669"/>
    <property type="project" value="TreeGrafter"/>
</dbReference>
<feature type="domain" description="BD-FAE-like" evidence="2">
    <location>
        <begin position="159"/>
        <end position="310"/>
    </location>
</feature>
<keyword evidence="3" id="KW-0645">Protease</keyword>
<evidence type="ECO:0000313" key="4">
    <source>
        <dbReference type="Proteomes" id="UP000590442"/>
    </source>
</evidence>
<dbReference type="AlphaFoldDB" id="A0A846QZF0"/>
<dbReference type="GO" id="GO:0008239">
    <property type="term" value="F:dipeptidyl-peptidase activity"/>
    <property type="evidence" value="ECO:0007669"/>
    <property type="project" value="TreeGrafter"/>
</dbReference>
<dbReference type="PANTHER" id="PTHR11731:SF193">
    <property type="entry name" value="DIPEPTIDYL PEPTIDASE 9"/>
    <property type="match status" value="1"/>
</dbReference>
<organism evidence="3 4">
    <name type="scientific">Saonia flava</name>
    <dbReference type="NCBI Taxonomy" id="523696"/>
    <lineage>
        <taxon>Bacteria</taxon>
        <taxon>Pseudomonadati</taxon>
        <taxon>Bacteroidota</taxon>
        <taxon>Flavobacteriia</taxon>
        <taxon>Flavobacteriales</taxon>
        <taxon>Flavobacteriaceae</taxon>
        <taxon>Saonia</taxon>
    </lineage>
</organism>
<accession>A0A846QZF0</accession>
<keyword evidence="3" id="KW-0378">Hydrolase</keyword>
<keyword evidence="1" id="KW-0472">Membrane</keyword>
<keyword evidence="4" id="KW-1185">Reference proteome</keyword>
<name>A0A846QZF0_9FLAO</name>
<dbReference type="EMBL" id="JAATJJ010000002">
    <property type="protein sequence ID" value="NJB72022.1"/>
    <property type="molecule type" value="Genomic_DNA"/>
</dbReference>
<dbReference type="Gene3D" id="3.40.50.1820">
    <property type="entry name" value="alpha/beta hydrolase"/>
    <property type="match status" value="1"/>
</dbReference>
<feature type="transmembrane region" description="Helical" evidence="1">
    <location>
        <begin position="7"/>
        <end position="25"/>
    </location>
</feature>
<proteinExistence type="predicted"/>
<evidence type="ECO:0000256" key="1">
    <source>
        <dbReference type="SAM" id="Phobius"/>
    </source>
</evidence>
<reference evidence="3 4" key="1">
    <citation type="submission" date="2020-03" db="EMBL/GenBank/DDBJ databases">
        <title>Genomic Encyclopedia of Type Strains, Phase IV (KMG-IV): sequencing the most valuable type-strain genomes for metagenomic binning, comparative biology and taxonomic classification.</title>
        <authorList>
            <person name="Goeker M."/>
        </authorList>
    </citation>
    <scope>NUCLEOTIDE SEQUENCE [LARGE SCALE GENOMIC DNA]</scope>
    <source>
        <strain evidence="3 4">DSM 29762</strain>
    </source>
</reference>
<dbReference type="InterPro" id="IPR029058">
    <property type="entry name" value="AB_hydrolase_fold"/>
</dbReference>
<evidence type="ECO:0000313" key="3">
    <source>
        <dbReference type="EMBL" id="NJB72022.1"/>
    </source>
</evidence>
<dbReference type="SUPFAM" id="SSF53474">
    <property type="entry name" value="alpha/beta-Hydrolases"/>
    <property type="match status" value="1"/>
</dbReference>
<keyword evidence="1" id="KW-1133">Transmembrane helix</keyword>
<dbReference type="Pfam" id="PF20434">
    <property type="entry name" value="BD-FAE"/>
    <property type="match status" value="1"/>
</dbReference>
<dbReference type="InterPro" id="IPR049492">
    <property type="entry name" value="BD-FAE-like_dom"/>
</dbReference>
<dbReference type="GO" id="GO:0004177">
    <property type="term" value="F:aminopeptidase activity"/>
    <property type="evidence" value="ECO:0007669"/>
    <property type="project" value="UniProtKB-KW"/>
</dbReference>
<evidence type="ECO:0000259" key="2">
    <source>
        <dbReference type="Pfam" id="PF20434"/>
    </source>
</evidence>
<dbReference type="InterPro" id="IPR050278">
    <property type="entry name" value="Serine_Prot_S9B/DPPIV"/>
</dbReference>
<comment type="caution">
    <text evidence="3">The sequence shown here is derived from an EMBL/GenBank/DDBJ whole genome shotgun (WGS) entry which is preliminary data.</text>
</comment>
<protein>
    <submittedName>
        <fullName evidence="3">Dipeptidyl aminopeptidase/acylaminoacyl peptidase</fullName>
    </submittedName>
</protein>
<gene>
    <name evidence="3" type="ORF">GGR42_002513</name>
</gene>
<dbReference type="Proteomes" id="UP000590442">
    <property type="component" value="Unassembled WGS sequence"/>
</dbReference>
<keyword evidence="1" id="KW-0812">Transmembrane</keyword>
<dbReference type="PANTHER" id="PTHR11731">
    <property type="entry name" value="PROTEASE FAMILY S9B,C DIPEPTIDYL-PEPTIDASE IV-RELATED"/>
    <property type="match status" value="1"/>
</dbReference>